<dbReference type="EMBL" id="BKCJ010001333">
    <property type="protein sequence ID" value="GEU40661.1"/>
    <property type="molecule type" value="Genomic_DNA"/>
</dbReference>
<comment type="caution">
    <text evidence="3">The sequence shown here is derived from an EMBL/GenBank/DDBJ whole genome shotgun (WGS) entry which is preliminary data.</text>
</comment>
<keyword evidence="1" id="KW-0175">Coiled coil</keyword>
<evidence type="ECO:0000313" key="3">
    <source>
        <dbReference type="EMBL" id="GEU40661.1"/>
    </source>
</evidence>
<feature type="coiled-coil region" evidence="1">
    <location>
        <begin position="392"/>
        <end position="434"/>
    </location>
</feature>
<feature type="compositionally biased region" description="Basic and acidic residues" evidence="2">
    <location>
        <begin position="262"/>
        <end position="274"/>
    </location>
</feature>
<feature type="region of interest" description="Disordered" evidence="2">
    <location>
        <begin position="254"/>
        <end position="274"/>
    </location>
</feature>
<accession>A0A6L2JUA9</accession>
<protein>
    <submittedName>
        <fullName evidence="3">Peptidase C48, SUMO/sentrin/Ubl1</fullName>
    </submittedName>
</protein>
<evidence type="ECO:0000256" key="2">
    <source>
        <dbReference type="SAM" id="MobiDB-lite"/>
    </source>
</evidence>
<proteinExistence type="predicted"/>
<evidence type="ECO:0000256" key="1">
    <source>
        <dbReference type="SAM" id="Coils"/>
    </source>
</evidence>
<reference evidence="3" key="1">
    <citation type="journal article" date="2019" name="Sci. Rep.">
        <title>Draft genome of Tanacetum cinerariifolium, the natural source of mosquito coil.</title>
        <authorList>
            <person name="Yamashiro T."/>
            <person name="Shiraishi A."/>
            <person name="Satake H."/>
            <person name="Nakayama K."/>
        </authorList>
    </citation>
    <scope>NUCLEOTIDE SEQUENCE</scope>
</reference>
<dbReference type="AlphaFoldDB" id="A0A6L2JUA9"/>
<sequence length="557" mass="61596">MWVPMSERVLSLQPVTQYNPITGEVRKESEKAAVVSKSKVAAVVSEKSSVINESVVKSIEKSTVVKDSDVTSKVGISNVLAVVSDKSAFDDNPKVSKVSDESNKSAVVALVIDNVLVATETDKETEPVVAAVESVVEKDNPKVTSKVSDESVKVPVVTNSVKASSVVTDKSSSENQDKIDVVVKKSVKSSSVVADKRSSVVADKVDVVVKKSVKTSSVVADKPSSVVADKVDVVKDKVDVVADMASDALKNKLTGKGKKPVVGKDEDKPKNIAPDVVKEKFKPIQKQKVISSEILVLRLSKQEENPKVKAKVNVKRKMILSKEDDRKKRLKGKSKKDVSDSELETDVVDYSSDEADRKRKKLKIKAGLKRKMSGSYSSDSLEIDTKSIKLLISKLEKKVKKQESDEDSVLKKVKKKLTKKVEKEVSDEESLQRKDNSFFLFFAIKNSKVDILIFLTDIGFSSLHNVSIDHLPSKMGWFVVSKFKSYMLIFDSGDKIEVTPSKIHDMLCVPFGGYSLFDLDERESDHEFVRKWAGQFYPLELKKVRVKDIARKLIAAQ</sequence>
<gene>
    <name evidence="3" type="ORF">Tci_012639</name>
</gene>
<name>A0A6L2JUA9_TANCI</name>
<organism evidence="3">
    <name type="scientific">Tanacetum cinerariifolium</name>
    <name type="common">Dalmatian daisy</name>
    <name type="synonym">Chrysanthemum cinerariifolium</name>
    <dbReference type="NCBI Taxonomy" id="118510"/>
    <lineage>
        <taxon>Eukaryota</taxon>
        <taxon>Viridiplantae</taxon>
        <taxon>Streptophyta</taxon>
        <taxon>Embryophyta</taxon>
        <taxon>Tracheophyta</taxon>
        <taxon>Spermatophyta</taxon>
        <taxon>Magnoliopsida</taxon>
        <taxon>eudicotyledons</taxon>
        <taxon>Gunneridae</taxon>
        <taxon>Pentapetalae</taxon>
        <taxon>asterids</taxon>
        <taxon>campanulids</taxon>
        <taxon>Asterales</taxon>
        <taxon>Asteraceae</taxon>
        <taxon>Asteroideae</taxon>
        <taxon>Anthemideae</taxon>
        <taxon>Anthemidinae</taxon>
        <taxon>Tanacetum</taxon>
    </lineage>
</organism>